<gene>
    <name evidence="2" type="ORF">GCM10009097_06600</name>
</gene>
<keyword evidence="3" id="KW-1185">Reference proteome</keyword>
<dbReference type="EMBL" id="BAAAEN010000002">
    <property type="protein sequence ID" value="GAA0493447.1"/>
    <property type="molecule type" value="Genomic_DNA"/>
</dbReference>
<evidence type="ECO:0000313" key="2">
    <source>
        <dbReference type="EMBL" id="GAA0493447.1"/>
    </source>
</evidence>
<evidence type="ECO:0000313" key="3">
    <source>
        <dbReference type="Proteomes" id="UP001501706"/>
    </source>
</evidence>
<organism evidence="2 3">
    <name type="scientific">Pigmentiphaga daeguensis</name>
    <dbReference type="NCBI Taxonomy" id="414049"/>
    <lineage>
        <taxon>Bacteria</taxon>
        <taxon>Pseudomonadati</taxon>
        <taxon>Pseudomonadota</taxon>
        <taxon>Betaproteobacteria</taxon>
        <taxon>Burkholderiales</taxon>
        <taxon>Alcaligenaceae</taxon>
        <taxon>Pigmentiphaga</taxon>
    </lineage>
</organism>
<comment type="caution">
    <text evidence="2">The sequence shown here is derived from an EMBL/GenBank/DDBJ whole genome shotgun (WGS) entry which is preliminary data.</text>
</comment>
<feature type="domain" description="DUF4031" evidence="1">
    <location>
        <begin position="3"/>
        <end position="81"/>
    </location>
</feature>
<dbReference type="Proteomes" id="UP001501706">
    <property type="component" value="Unassembled WGS sequence"/>
</dbReference>
<dbReference type="RefSeq" id="WP_343927126.1">
    <property type="nucleotide sequence ID" value="NZ_BAAAEN010000002.1"/>
</dbReference>
<evidence type="ECO:0000259" key="1">
    <source>
        <dbReference type="Pfam" id="PF13223"/>
    </source>
</evidence>
<dbReference type="InterPro" id="IPR025109">
    <property type="entry name" value="DUF4031"/>
</dbReference>
<proteinExistence type="predicted"/>
<name>A0ABN1BB11_9BURK</name>
<sequence>MSVYVDDMRAGYGRMVMCHMLADTDVELHAMADKIGVARRWHQKARTPYSHYDIALSKRAMAVQFGAIEITQRQSVEIIRAKRLAAAGSPLREGEQ</sequence>
<dbReference type="Pfam" id="PF13223">
    <property type="entry name" value="DUF4031"/>
    <property type="match status" value="1"/>
</dbReference>
<reference evidence="2 3" key="1">
    <citation type="journal article" date="2019" name="Int. J. Syst. Evol. Microbiol.">
        <title>The Global Catalogue of Microorganisms (GCM) 10K type strain sequencing project: providing services to taxonomists for standard genome sequencing and annotation.</title>
        <authorList>
            <consortium name="The Broad Institute Genomics Platform"/>
            <consortium name="The Broad Institute Genome Sequencing Center for Infectious Disease"/>
            <person name="Wu L."/>
            <person name="Ma J."/>
        </authorList>
    </citation>
    <scope>NUCLEOTIDE SEQUENCE [LARGE SCALE GENOMIC DNA]</scope>
    <source>
        <strain evidence="2 3">JCM 14330</strain>
    </source>
</reference>
<protein>
    <submittedName>
        <fullName evidence="2">DUF4031 domain-containing protein</fullName>
    </submittedName>
</protein>
<accession>A0ABN1BB11</accession>